<dbReference type="Proteomes" id="UP000056090">
    <property type="component" value="Chromosome"/>
</dbReference>
<dbReference type="KEGG" id="aal:EP13_10830"/>
<dbReference type="Pfam" id="PF05742">
    <property type="entry name" value="TANGO2"/>
    <property type="match status" value="1"/>
</dbReference>
<protein>
    <recommendedName>
        <fullName evidence="3">NRDE family protein</fullName>
    </recommendedName>
</protein>
<organism evidence="1 2">
    <name type="scientific">Alteromonas australica</name>
    <dbReference type="NCBI Taxonomy" id="589873"/>
    <lineage>
        <taxon>Bacteria</taxon>
        <taxon>Pseudomonadati</taxon>
        <taxon>Pseudomonadota</taxon>
        <taxon>Gammaproteobacteria</taxon>
        <taxon>Alteromonadales</taxon>
        <taxon>Alteromonadaceae</taxon>
        <taxon>Alteromonas/Salinimonas group</taxon>
        <taxon>Alteromonas</taxon>
    </lineage>
</organism>
<dbReference type="AlphaFoldDB" id="A0A075P018"/>
<dbReference type="PANTHER" id="PTHR17985:SF8">
    <property type="entry name" value="TRANSPORT AND GOLGI ORGANIZATION PROTEIN 2 HOMOLOG"/>
    <property type="match status" value="1"/>
</dbReference>
<dbReference type="EMBL" id="CP008849">
    <property type="protein sequence ID" value="AIF99138.1"/>
    <property type="molecule type" value="Genomic_DNA"/>
</dbReference>
<evidence type="ECO:0008006" key="3">
    <source>
        <dbReference type="Google" id="ProtNLM"/>
    </source>
</evidence>
<dbReference type="RefSeq" id="WP_044057261.1">
    <property type="nucleotide sequence ID" value="NZ_CBCSKJ010000001.1"/>
</dbReference>
<evidence type="ECO:0000313" key="2">
    <source>
        <dbReference type="Proteomes" id="UP000056090"/>
    </source>
</evidence>
<sequence>MCILFIARRKRADYPLIIAANRDEFYQRPTAPSAFWKHHPHMLAGQDLEARGTWMGVTRQGKIAALTNVRAPSEMKTDVNSRGELVANWLQQPLADHQNNSLVAIDEYLQSLHLSRNQYNGYNLLFGDVAHLCVYNNVNDTTHGVEQGVFGLSNADIVTPWPKVTQGVTALNQYVDAQAKIDCEDLFALLKQDTKAQDQALPDTGIGYEWEKALSSIFIQTPKYGTRTSTLLLVDANNVLTWKERSFSDTGLATQTREFSFQI</sequence>
<dbReference type="PANTHER" id="PTHR17985">
    <property type="entry name" value="SER/THR-RICH PROTEIN T10 IN DGCR REGION"/>
    <property type="match status" value="1"/>
</dbReference>
<name>A0A075P018_9ALTE</name>
<evidence type="ECO:0000313" key="1">
    <source>
        <dbReference type="EMBL" id="AIF99138.1"/>
    </source>
</evidence>
<accession>A0A075P018</accession>
<dbReference type="GeneID" id="78255400"/>
<keyword evidence="2" id="KW-1185">Reference proteome</keyword>
<dbReference type="eggNOG" id="COG3332">
    <property type="taxonomic scope" value="Bacteria"/>
</dbReference>
<dbReference type="InterPro" id="IPR008551">
    <property type="entry name" value="TANGO2"/>
</dbReference>
<reference evidence="1 2" key="1">
    <citation type="submission" date="2014-06" db="EMBL/GenBank/DDBJ databases">
        <title>Genomes of Alteromonas australica, a world apart.</title>
        <authorList>
            <person name="Gonzaga A."/>
            <person name="Lopez-Perez M."/>
            <person name="Rodriguez-Valera F."/>
        </authorList>
    </citation>
    <scope>NUCLEOTIDE SEQUENCE [LARGE SCALE GENOMIC DNA]</scope>
    <source>
        <strain evidence="1 2">H 17</strain>
    </source>
</reference>
<proteinExistence type="predicted"/>
<gene>
    <name evidence="1" type="ORF">EP13_10830</name>
</gene>